<keyword evidence="4" id="KW-0049">Antioxidant</keyword>
<keyword evidence="3" id="KW-0575">Peroxidase</keyword>
<proteinExistence type="inferred from homology"/>
<dbReference type="Pfam" id="PF00578">
    <property type="entry name" value="AhpC-TSA"/>
    <property type="match status" value="1"/>
</dbReference>
<dbReference type="PIRSF" id="PIRSF000239">
    <property type="entry name" value="AHPC"/>
    <property type="match status" value="1"/>
</dbReference>
<accession>A0A484QMJ2</accession>
<dbReference type="GO" id="GO:0005829">
    <property type="term" value="C:cytosol"/>
    <property type="evidence" value="ECO:0007669"/>
    <property type="project" value="TreeGrafter"/>
</dbReference>
<dbReference type="InterPro" id="IPR013766">
    <property type="entry name" value="Thioredoxin_domain"/>
</dbReference>
<dbReference type="InterPro" id="IPR024706">
    <property type="entry name" value="Peroxiredoxin_AhpC-typ"/>
</dbReference>
<evidence type="ECO:0000256" key="5">
    <source>
        <dbReference type="ARBA" id="ARBA00023002"/>
    </source>
</evidence>
<protein>
    <submittedName>
        <fullName evidence="9">Alkyl hydroperoxide reductase subunit C-like protein</fullName>
    </submittedName>
</protein>
<dbReference type="SUPFAM" id="SSF52833">
    <property type="entry name" value="Thioredoxin-like"/>
    <property type="match status" value="1"/>
</dbReference>
<evidence type="ECO:0000256" key="1">
    <source>
        <dbReference type="ARBA" id="ARBA00009796"/>
    </source>
</evidence>
<dbReference type="NCBIfam" id="NF009668">
    <property type="entry name" value="PRK13189.1"/>
    <property type="match status" value="1"/>
</dbReference>
<dbReference type="AlphaFoldDB" id="A0A484QMJ2"/>
<evidence type="ECO:0000256" key="3">
    <source>
        <dbReference type="ARBA" id="ARBA00022559"/>
    </source>
</evidence>
<dbReference type="EMBL" id="CAADHY010000015">
    <property type="protein sequence ID" value="VFR21126.1"/>
    <property type="molecule type" value="Genomic_DNA"/>
</dbReference>
<keyword evidence="2" id="KW-0963">Cytoplasm</keyword>
<dbReference type="InterPro" id="IPR036249">
    <property type="entry name" value="Thioredoxin-like_sf"/>
</dbReference>
<dbReference type="HAMAP" id="MF_00401">
    <property type="entry name" value="Peroxiredoxin"/>
    <property type="match status" value="1"/>
</dbReference>
<dbReference type="Gene3D" id="3.40.30.10">
    <property type="entry name" value="Glutaredoxin"/>
    <property type="match status" value="1"/>
</dbReference>
<reference evidence="9" key="1">
    <citation type="submission" date="2019-03" db="EMBL/GenBank/DDBJ databases">
        <authorList>
            <person name="Danneels B."/>
        </authorList>
    </citation>
    <scope>NUCLEOTIDE SEQUENCE</scope>
</reference>
<dbReference type="Pfam" id="PF10417">
    <property type="entry name" value="1-cysPrx_C"/>
    <property type="match status" value="1"/>
</dbReference>
<name>A0A484QMJ2_9ZZZZ</name>
<dbReference type="GO" id="GO:0033554">
    <property type="term" value="P:cellular response to stress"/>
    <property type="evidence" value="ECO:0007669"/>
    <property type="project" value="TreeGrafter"/>
</dbReference>
<dbReference type="EMBL" id="CAADIG010000004">
    <property type="protein sequence ID" value="VFR38167.1"/>
    <property type="molecule type" value="Genomic_DNA"/>
</dbReference>
<dbReference type="GO" id="GO:0008379">
    <property type="term" value="F:thioredoxin peroxidase activity"/>
    <property type="evidence" value="ECO:0007669"/>
    <property type="project" value="TreeGrafter"/>
</dbReference>
<dbReference type="InterPro" id="IPR022915">
    <property type="entry name" value="Peroxiredoxin_TDXH"/>
</dbReference>
<dbReference type="PANTHER" id="PTHR10681:SF128">
    <property type="entry name" value="THIOREDOXIN-DEPENDENT PEROXIDE REDUCTASE, MITOCHONDRIAL"/>
    <property type="match status" value="1"/>
</dbReference>
<evidence type="ECO:0000256" key="4">
    <source>
        <dbReference type="ARBA" id="ARBA00022862"/>
    </source>
</evidence>
<evidence type="ECO:0000256" key="2">
    <source>
        <dbReference type="ARBA" id="ARBA00022490"/>
    </source>
</evidence>
<comment type="similarity">
    <text evidence="1">Belongs to the peroxiredoxin family. AhpC/Prx1 subfamily.</text>
</comment>
<evidence type="ECO:0000313" key="9">
    <source>
        <dbReference type="EMBL" id="VFR38167.1"/>
    </source>
</evidence>
<organism evidence="9">
    <name type="scientific">plant metagenome</name>
    <dbReference type="NCBI Taxonomy" id="1297885"/>
    <lineage>
        <taxon>unclassified sequences</taxon>
        <taxon>metagenomes</taxon>
        <taxon>organismal metagenomes</taxon>
    </lineage>
</organism>
<keyword evidence="5" id="KW-0560">Oxidoreductase</keyword>
<dbReference type="PANTHER" id="PTHR10681">
    <property type="entry name" value="THIOREDOXIN PEROXIDASE"/>
    <property type="match status" value="1"/>
</dbReference>
<sequence length="222" mass="24753">MSQPDPLAPARPPSIPFLYDEAPDFEARSTQGTVSLKAYRGRWVLLFSHPADFTPVCTSELIAYARAADRFAALGCQLLALSVDGLYSHLAWLHSIKSHFDIDVPFPVIEDPSMSIARAYGMLQRHASSSGTVRGTFLIDPEGIIRAINWYPISTGRSISEELRLLQAVKLSYERPLYTPAGWQPGDDAIVPPPRTFEDAQARLPDTHAVDWYYRTRPVDPV</sequence>
<dbReference type="PROSITE" id="PS51352">
    <property type="entry name" value="THIOREDOXIN_2"/>
    <property type="match status" value="1"/>
</dbReference>
<evidence type="ECO:0000259" key="7">
    <source>
        <dbReference type="PROSITE" id="PS51352"/>
    </source>
</evidence>
<evidence type="ECO:0000256" key="6">
    <source>
        <dbReference type="ARBA" id="ARBA00023284"/>
    </source>
</evidence>
<dbReference type="InterPro" id="IPR000866">
    <property type="entry name" value="AhpC/TSA"/>
</dbReference>
<dbReference type="InterPro" id="IPR019479">
    <property type="entry name" value="Peroxiredoxin_C"/>
</dbReference>
<keyword evidence="6" id="KW-0676">Redox-active center</keyword>
<dbReference type="GO" id="GO:0042744">
    <property type="term" value="P:hydrogen peroxide catabolic process"/>
    <property type="evidence" value="ECO:0007669"/>
    <property type="project" value="TreeGrafter"/>
</dbReference>
<gene>
    <name evidence="8" type="ORF">AMP9_3885</name>
    <name evidence="9" type="ORF">ANT2_3827</name>
</gene>
<dbReference type="GO" id="GO:0006979">
    <property type="term" value="P:response to oxidative stress"/>
    <property type="evidence" value="ECO:0007669"/>
    <property type="project" value="TreeGrafter"/>
</dbReference>
<evidence type="ECO:0000313" key="8">
    <source>
        <dbReference type="EMBL" id="VFR21126.1"/>
    </source>
</evidence>
<dbReference type="GO" id="GO:0045454">
    <property type="term" value="P:cell redox homeostasis"/>
    <property type="evidence" value="ECO:0007669"/>
    <property type="project" value="TreeGrafter"/>
</dbReference>
<dbReference type="InterPro" id="IPR050217">
    <property type="entry name" value="Peroxiredoxin"/>
</dbReference>
<feature type="domain" description="Thioredoxin" evidence="7">
    <location>
        <begin position="16"/>
        <end position="171"/>
    </location>
</feature>